<evidence type="ECO:0000256" key="1">
    <source>
        <dbReference type="SAM" id="MobiDB-lite"/>
    </source>
</evidence>
<reference evidence="2 3" key="1">
    <citation type="submission" date="2020-08" db="EMBL/GenBank/DDBJ databases">
        <title>Genomic Encyclopedia of Type Strains, Phase IV (KMG-IV): sequencing the most valuable type-strain genomes for metagenomic binning, comparative biology and taxonomic classification.</title>
        <authorList>
            <person name="Goeker M."/>
        </authorList>
    </citation>
    <scope>NUCLEOTIDE SEQUENCE [LARGE SCALE GENOMIC DNA]</scope>
    <source>
        <strain evidence="2 3">DSM 28570</strain>
    </source>
</reference>
<name>A0A840UUN6_9BACT</name>
<comment type="caution">
    <text evidence="2">The sequence shown here is derived from an EMBL/GenBank/DDBJ whole genome shotgun (WGS) entry which is preliminary data.</text>
</comment>
<protein>
    <submittedName>
        <fullName evidence="2">Uncharacterized protein</fullName>
    </submittedName>
</protein>
<dbReference type="RefSeq" id="WP_183351393.1">
    <property type="nucleotide sequence ID" value="NZ_JACHEO010000013.1"/>
</dbReference>
<accession>A0A840UUN6</accession>
<keyword evidence="3" id="KW-1185">Reference proteome</keyword>
<dbReference type="AlphaFoldDB" id="A0A840UUN6"/>
<feature type="compositionally biased region" description="Polar residues" evidence="1">
    <location>
        <begin position="11"/>
        <end position="24"/>
    </location>
</feature>
<feature type="region of interest" description="Disordered" evidence="1">
    <location>
        <begin position="1"/>
        <end position="27"/>
    </location>
</feature>
<dbReference type="EMBL" id="JACHEO010000013">
    <property type="protein sequence ID" value="MBB5348546.1"/>
    <property type="molecule type" value="Genomic_DNA"/>
</dbReference>
<feature type="region of interest" description="Disordered" evidence="1">
    <location>
        <begin position="300"/>
        <end position="323"/>
    </location>
</feature>
<dbReference type="Proteomes" id="UP000539642">
    <property type="component" value="Unassembled WGS sequence"/>
</dbReference>
<sequence>MSERNPDTNHTDQTSPAPNDSPQTPLWEFVPPSDYVVPVVYVQSAAANAWQSFRQLFRRRDSSEASFRKEQELDVLPQVRLARLVPPLPWDDAAAALDAALQDWVTADASQRGVKFCIGQPFCGHAEIVSLLGAHHQAVQIPPPSVEEILSNDARWFDNWPAPGGFWVLPNLEHCYLRHANGLGLVRRLLSLAASGRFGRGLVGCDSWAWAYVQRILPLPDADAVTLQAFDGPRLHAMLLGMMTSRSNREIHCYDAETGKEILDTSAAEDHFQQEFADLAAYCRGNVAIAANYWRQRLRSRPDEDETSGGEHTRQPAEGNGAGEHVWVAGMPLDPQLPLGTAEEFFLLLHAMMVHGGLPAPLAEDLLPFSATHCYGLLGQLQQSGIAHCFNGRWQVRESSYAAIRRLLRAGDYLTDSF</sequence>
<gene>
    <name evidence="2" type="ORF">HNQ81_002282</name>
</gene>
<feature type="compositionally biased region" description="Basic and acidic residues" evidence="1">
    <location>
        <begin position="1"/>
        <end position="10"/>
    </location>
</feature>
<evidence type="ECO:0000313" key="2">
    <source>
        <dbReference type="EMBL" id="MBB5348546.1"/>
    </source>
</evidence>
<evidence type="ECO:0000313" key="3">
    <source>
        <dbReference type="Proteomes" id="UP000539642"/>
    </source>
</evidence>
<proteinExistence type="predicted"/>
<organism evidence="2 3">
    <name type="scientific">Desulfoprunum benzoelyticum</name>
    <dbReference type="NCBI Taxonomy" id="1506996"/>
    <lineage>
        <taxon>Bacteria</taxon>
        <taxon>Pseudomonadati</taxon>
        <taxon>Thermodesulfobacteriota</taxon>
        <taxon>Desulfobulbia</taxon>
        <taxon>Desulfobulbales</taxon>
        <taxon>Desulfobulbaceae</taxon>
        <taxon>Desulfoprunum</taxon>
    </lineage>
</organism>